<dbReference type="NCBIfam" id="TIGR02593">
    <property type="entry name" value="CRISPR_cas5"/>
    <property type="match status" value="1"/>
</dbReference>
<dbReference type="Pfam" id="PF09704">
    <property type="entry name" value="Cas_Cas5d"/>
    <property type="match status" value="1"/>
</dbReference>
<accession>A0ABU2H5E8</accession>
<dbReference type="InterPro" id="IPR021124">
    <property type="entry name" value="CRISPR-assoc_prot_Cas5"/>
</dbReference>
<dbReference type="InterPro" id="IPR010147">
    <property type="entry name" value="CRISPR-assoc_prot_CasD"/>
</dbReference>
<dbReference type="EMBL" id="JAVLVT010000003">
    <property type="protein sequence ID" value="MDS1270532.1"/>
    <property type="molecule type" value="Genomic_DNA"/>
</dbReference>
<comment type="caution">
    <text evidence="2">The sequence shown here is derived from an EMBL/GenBank/DDBJ whole genome shotgun (WGS) entry which is preliminary data.</text>
</comment>
<organism evidence="2 3">
    <name type="scientific">Lipingzhangella rawalii</name>
    <dbReference type="NCBI Taxonomy" id="2055835"/>
    <lineage>
        <taxon>Bacteria</taxon>
        <taxon>Bacillati</taxon>
        <taxon>Actinomycetota</taxon>
        <taxon>Actinomycetes</taxon>
        <taxon>Streptosporangiales</taxon>
        <taxon>Nocardiopsidaceae</taxon>
        <taxon>Lipingzhangella</taxon>
    </lineage>
</organism>
<keyword evidence="3" id="KW-1185">Reference proteome</keyword>
<dbReference type="Proteomes" id="UP001250214">
    <property type="component" value="Unassembled WGS sequence"/>
</dbReference>
<reference evidence="3" key="1">
    <citation type="submission" date="2023-07" db="EMBL/GenBank/DDBJ databases">
        <title>Novel species in the genus Lipingzhangella isolated from Sambhar Salt Lake.</title>
        <authorList>
            <person name="Jiya N."/>
            <person name="Kajale S."/>
            <person name="Sharma A."/>
        </authorList>
    </citation>
    <scope>NUCLEOTIDE SEQUENCE [LARGE SCALE GENOMIC DNA]</scope>
    <source>
        <strain evidence="3">LS1_29</strain>
    </source>
</reference>
<name>A0ABU2H5E8_9ACTN</name>
<evidence type="ECO:0000313" key="3">
    <source>
        <dbReference type="Proteomes" id="UP001250214"/>
    </source>
</evidence>
<proteinExistence type="predicted"/>
<protein>
    <submittedName>
        <fullName evidence="2">Type I-E CRISPR-associated protein Cas5/CasD</fullName>
    </submittedName>
</protein>
<dbReference type="Gene3D" id="3.30.70.2660">
    <property type="match status" value="1"/>
</dbReference>
<evidence type="ECO:0000313" key="2">
    <source>
        <dbReference type="EMBL" id="MDS1270532.1"/>
    </source>
</evidence>
<dbReference type="NCBIfam" id="TIGR01868">
    <property type="entry name" value="casD_Cas5e"/>
    <property type="match status" value="1"/>
</dbReference>
<sequence>MTIATLALRFDAPMQSWGQRSQFIDRDTGTEPTKSGVVGVLGAACGVDRTDDLRVQELGQLTMGVRVDREGLLESDFHTTQNVPNTAGVNKRTVVSRRSYLADALFLVLLEGDSETLTRLEQAVRSPHWPLCFGRKAFVPATPLVDPPGAVPAGGKVTGLFHRPLHEVVCELPWLEPRPEERQAVITEGEGLRLRAVVDVAPDAVDAEPRLDSPLSFHPDNRRFTTRTVRVTYVSPPPPSQS</sequence>
<dbReference type="RefSeq" id="WP_310912035.1">
    <property type="nucleotide sequence ID" value="NZ_JAVLVT010000003.1"/>
</dbReference>
<gene>
    <name evidence="2" type="primary">cas5e</name>
    <name evidence="2" type="ORF">RIF23_09510</name>
</gene>
<dbReference type="InterPro" id="IPR013422">
    <property type="entry name" value="CRISPR-assoc_prot_Cas5_N"/>
</dbReference>
<dbReference type="CDD" id="cd09756">
    <property type="entry name" value="Cas5_I-E"/>
    <property type="match status" value="1"/>
</dbReference>
<evidence type="ECO:0000256" key="1">
    <source>
        <dbReference type="ARBA" id="ARBA00023118"/>
    </source>
</evidence>
<keyword evidence="1" id="KW-0051">Antiviral defense</keyword>